<comment type="pathway">
    <text evidence="2 11">Amino-acid biosynthesis; L-tryptophan biosynthesis; L-tryptophan from chorismate: step 4/5.</text>
</comment>
<sequence>MNILSQIVRDTLQRVKKEKKKTPIEELNYNDSSNRSLSEAIKSHSETPVIGELKKTSPSSNEIRSNFPVVKLAESIANGGAAGISVLTEPDYFDGSMEYIKKVKAAVDIPILRKDFIVDEYQIYQTAAVGADAVLLIAEVLEDKLPIFVDLTKDLDMEPLVEIRNEDQANLAEAAEADLIGINNRDLNTMKTDLSRTENLIEQVLKDSVIVSESGVESRKDVERLLKAGSDAVLVGTAIMKSNNVEDKVRNLVFGDNHG</sequence>
<dbReference type="PANTHER" id="PTHR22854:SF2">
    <property type="entry name" value="INDOLE-3-GLYCEROL-PHOSPHATE SYNTHASE"/>
    <property type="match status" value="1"/>
</dbReference>
<evidence type="ECO:0000313" key="13">
    <source>
        <dbReference type="EMBL" id="KXB05992.1"/>
    </source>
</evidence>
<reference evidence="13 14" key="1">
    <citation type="journal article" date="2016" name="Sci. Rep.">
        <title>Metabolic traits of an uncultured archaeal lineage -MSBL1- from brine pools of the Red Sea.</title>
        <authorList>
            <person name="Mwirichia R."/>
            <person name="Alam I."/>
            <person name="Rashid M."/>
            <person name="Vinu M."/>
            <person name="Ba-Alawi W."/>
            <person name="Anthony Kamau A."/>
            <person name="Kamanda Ngugi D."/>
            <person name="Goker M."/>
            <person name="Klenk H.P."/>
            <person name="Bajic V."/>
            <person name="Stingl U."/>
        </authorList>
    </citation>
    <scope>NUCLEOTIDE SEQUENCE [LARGE SCALE GENOMIC DNA]</scope>
    <source>
        <strain evidence="13">SCGC-AAA382F02</strain>
    </source>
</reference>
<comment type="catalytic activity">
    <reaction evidence="1 11">
        <text>1-(2-carboxyphenylamino)-1-deoxy-D-ribulose 5-phosphate + H(+) = (1S,2R)-1-C-(indol-3-yl)glycerol 3-phosphate + CO2 + H2O</text>
        <dbReference type="Rhea" id="RHEA:23476"/>
        <dbReference type="ChEBI" id="CHEBI:15377"/>
        <dbReference type="ChEBI" id="CHEBI:15378"/>
        <dbReference type="ChEBI" id="CHEBI:16526"/>
        <dbReference type="ChEBI" id="CHEBI:58613"/>
        <dbReference type="ChEBI" id="CHEBI:58866"/>
        <dbReference type="EC" id="4.1.1.48"/>
    </reaction>
</comment>
<gene>
    <name evidence="11" type="primary">trpC</name>
    <name evidence="13" type="ORF">AKJ53_01600</name>
</gene>
<name>A0A133VHT2_9EURY</name>
<dbReference type="PANTHER" id="PTHR22854">
    <property type="entry name" value="TRYPTOPHAN BIOSYNTHESIS PROTEIN"/>
    <property type="match status" value="1"/>
</dbReference>
<evidence type="ECO:0000313" key="14">
    <source>
        <dbReference type="Proteomes" id="UP000070491"/>
    </source>
</evidence>
<dbReference type="InterPro" id="IPR013798">
    <property type="entry name" value="Indole-3-glycerol_P_synth_dom"/>
</dbReference>
<dbReference type="InterPro" id="IPR001468">
    <property type="entry name" value="Indole-3-GlycerolPSynthase_CS"/>
</dbReference>
<dbReference type="UniPathway" id="UPA00035">
    <property type="reaction ID" value="UER00043"/>
</dbReference>
<accession>A0A133VHT2</accession>
<protein>
    <recommendedName>
        <fullName evidence="5 11">Indole-3-glycerol phosphate synthase</fullName>
        <shortName evidence="11">IGPS</shortName>
        <ecNumber evidence="4 11">4.1.1.48</ecNumber>
    </recommendedName>
</protein>
<evidence type="ECO:0000256" key="5">
    <source>
        <dbReference type="ARBA" id="ARBA00018080"/>
    </source>
</evidence>
<dbReference type="GO" id="GO:0004640">
    <property type="term" value="F:phosphoribosylanthranilate isomerase activity"/>
    <property type="evidence" value="ECO:0007669"/>
    <property type="project" value="TreeGrafter"/>
</dbReference>
<dbReference type="Proteomes" id="UP000070491">
    <property type="component" value="Unassembled WGS sequence"/>
</dbReference>
<keyword evidence="8 11" id="KW-0822">Tryptophan biosynthesis</keyword>
<dbReference type="InterPro" id="IPR013785">
    <property type="entry name" value="Aldolase_TIM"/>
</dbReference>
<proteinExistence type="inferred from homology"/>
<evidence type="ECO:0000256" key="11">
    <source>
        <dbReference type="HAMAP-Rule" id="MF_00134"/>
    </source>
</evidence>
<keyword evidence="6 11" id="KW-0028">Amino-acid biosynthesis</keyword>
<dbReference type="InterPro" id="IPR011060">
    <property type="entry name" value="RibuloseP-bd_barrel"/>
</dbReference>
<feature type="domain" description="Indole-3-glycerol phosphate synthase" evidence="12">
    <location>
        <begin position="4"/>
        <end position="252"/>
    </location>
</feature>
<comment type="caution">
    <text evidence="13">The sequence shown here is derived from an EMBL/GenBank/DDBJ whole genome shotgun (WGS) entry which is preliminary data.</text>
</comment>
<dbReference type="EC" id="4.1.1.48" evidence="4 11"/>
<evidence type="ECO:0000256" key="2">
    <source>
        <dbReference type="ARBA" id="ARBA00004696"/>
    </source>
</evidence>
<evidence type="ECO:0000256" key="6">
    <source>
        <dbReference type="ARBA" id="ARBA00022605"/>
    </source>
</evidence>
<evidence type="ECO:0000256" key="7">
    <source>
        <dbReference type="ARBA" id="ARBA00022793"/>
    </source>
</evidence>
<dbReference type="EMBL" id="LHYG01000020">
    <property type="protein sequence ID" value="KXB05992.1"/>
    <property type="molecule type" value="Genomic_DNA"/>
</dbReference>
<dbReference type="NCBIfam" id="NF001377">
    <property type="entry name" value="PRK00278.2-4"/>
    <property type="match status" value="1"/>
</dbReference>
<evidence type="ECO:0000256" key="4">
    <source>
        <dbReference type="ARBA" id="ARBA00012362"/>
    </source>
</evidence>
<keyword evidence="10 11" id="KW-0456">Lyase</keyword>
<dbReference type="Pfam" id="PF00218">
    <property type="entry name" value="IGPS"/>
    <property type="match status" value="1"/>
</dbReference>
<evidence type="ECO:0000256" key="9">
    <source>
        <dbReference type="ARBA" id="ARBA00023141"/>
    </source>
</evidence>
<keyword evidence="7 11" id="KW-0210">Decarboxylase</keyword>
<evidence type="ECO:0000256" key="10">
    <source>
        <dbReference type="ARBA" id="ARBA00023239"/>
    </source>
</evidence>
<keyword evidence="9 11" id="KW-0057">Aromatic amino acid biosynthesis</keyword>
<comment type="similarity">
    <text evidence="3 11">Belongs to the TrpC family.</text>
</comment>
<dbReference type="PROSITE" id="PS00614">
    <property type="entry name" value="IGPS"/>
    <property type="match status" value="1"/>
</dbReference>
<evidence type="ECO:0000256" key="3">
    <source>
        <dbReference type="ARBA" id="ARBA00008737"/>
    </source>
</evidence>
<dbReference type="CDD" id="cd00331">
    <property type="entry name" value="IGPS"/>
    <property type="match status" value="1"/>
</dbReference>
<dbReference type="InterPro" id="IPR045186">
    <property type="entry name" value="Indole-3-glycerol_P_synth"/>
</dbReference>
<dbReference type="SUPFAM" id="SSF51366">
    <property type="entry name" value="Ribulose-phoshate binding barrel"/>
    <property type="match status" value="1"/>
</dbReference>
<dbReference type="FunFam" id="3.20.20.70:FF:000024">
    <property type="entry name" value="Indole-3-glycerol phosphate synthase"/>
    <property type="match status" value="1"/>
</dbReference>
<evidence type="ECO:0000256" key="1">
    <source>
        <dbReference type="ARBA" id="ARBA00001633"/>
    </source>
</evidence>
<evidence type="ECO:0000256" key="8">
    <source>
        <dbReference type="ARBA" id="ARBA00022822"/>
    </source>
</evidence>
<keyword evidence="14" id="KW-1185">Reference proteome</keyword>
<dbReference type="GO" id="GO:0004425">
    <property type="term" value="F:indole-3-glycerol-phosphate synthase activity"/>
    <property type="evidence" value="ECO:0007669"/>
    <property type="project" value="UniProtKB-UniRule"/>
</dbReference>
<organism evidence="13 14">
    <name type="scientific">candidate division MSBL1 archaeon SCGC-AAA382F02</name>
    <dbReference type="NCBI Taxonomy" id="1698282"/>
    <lineage>
        <taxon>Archaea</taxon>
        <taxon>Methanobacteriati</taxon>
        <taxon>Methanobacteriota</taxon>
        <taxon>candidate division MSBL1</taxon>
    </lineage>
</organism>
<evidence type="ECO:0000259" key="12">
    <source>
        <dbReference type="Pfam" id="PF00218"/>
    </source>
</evidence>
<dbReference type="AlphaFoldDB" id="A0A133VHT2"/>
<dbReference type="Gene3D" id="3.20.20.70">
    <property type="entry name" value="Aldolase class I"/>
    <property type="match status" value="1"/>
</dbReference>
<dbReference type="HAMAP" id="MF_00134_A">
    <property type="entry name" value="IGPS_A"/>
    <property type="match status" value="1"/>
</dbReference>
<dbReference type="GO" id="GO:0000162">
    <property type="term" value="P:L-tryptophan biosynthetic process"/>
    <property type="evidence" value="ECO:0007669"/>
    <property type="project" value="UniProtKB-UniRule"/>
</dbReference>
<dbReference type="PATRIC" id="fig|1698282.3.peg.158"/>